<dbReference type="KEGG" id="mfeu:H1D33_24730"/>
<dbReference type="AlphaFoldDB" id="A0A7L6B3B1"/>
<evidence type="ECO:0000256" key="1">
    <source>
        <dbReference type="SAM" id="MobiDB-lite"/>
    </source>
</evidence>
<dbReference type="Proteomes" id="UP000510844">
    <property type="component" value="Chromosome"/>
</dbReference>
<feature type="domain" description="Lantibiotic dehydratase N-terminal" evidence="2">
    <location>
        <begin position="42"/>
        <end position="670"/>
    </location>
</feature>
<feature type="region of interest" description="Disordered" evidence="1">
    <location>
        <begin position="717"/>
        <end position="752"/>
    </location>
</feature>
<sequence length="1044" mass="111820">MTGERRWRAAPTFMVRAPALPVDRFVELSQPDPDRRLVTLSRDPEVALALAVASPSMARAVAAHAAEDGDLAPVRTALASYLVRMSTRPTPFGLFAGIASGSWGDRARVTLGPPARRSRPDMAWLLGLVERYEREPGVRRHLRLTTHPAAHLRGGRAVLPDAAGATASSVRATAVVREALAACRSGVGHAALIHRLTATGRDPDRTRAVVDTLVERGFLVTDLRPALTAEPAREVARVLDAAGASAAAGLRGLLDDLAGWDLLPAGTALRQWPRLLARAEAIHRPDPVDRRVTSRPDAPATPTATFAVDATFTGPAVRLPAAVAREACRAVELLSRLSPWSTRFPGLAAWRPMFAEAYGQDRWVPVLDLVAAGLPEVYAVPPPRPRYERLLVRLAGEAVRAGERVVRLDEGRVAELEEAAGRDGDPPGSVDLFCALAARDDRAVDRGDFLLVVAGVGATAPAGRAFGRFGHLFDGGAPAFLGDLPVGRADGPRIAAELLFEPVRARPANVMVRPVVPEHVIAVNGGPPPAGRRIIPLSELAVVLRGERLALVWTRSGSDVLACGLHLLTPAMAPPLAQFLHAVSVDHESGLLDRFGWGPAEHLPYRPRVQAGRVVLRPAGWSLDRAFLDAYPRDRAGARRAAGLPRYVLLGPRDEQLLIDLDSEVGATLLLAAGRHLPAGARLDVHEALPEPGDAVAWSPDGRRLVELVVPVVRTGTGPTAGGAAPHVAAGHAGGGPDPEGGAAPRRLVPRPARMRPPGSDWLYAKLYLPVDAVDDLLGGPVPELAGRLCRDGAVRSWFFLRYADPRFHVRLRFTGDPRRLRTETLPALCDWAATLTDDGVLDRFALDTYEREVERYGGPAGLDLAEQLFAADSAAVCRLLADPAVRAAPDRRHLAVRTVDDLLAALGHPPSHRLRWYRAHRGARHPVESAEFRADKQRLRASVAPAEARDPVTVALDARRPTVARVAAGLDALAAAGRLETPRPQVVRSLVHMHLNRLLGGAPELERRVFALAGLALGSVLAWPMSGGRQYPIGDGDSIIDRA</sequence>
<protein>
    <submittedName>
        <fullName evidence="4">Lantibiotic dehydratase</fullName>
    </submittedName>
</protein>
<dbReference type="InterPro" id="IPR023809">
    <property type="entry name" value="Thiopep_bacteriocin_synth_dom"/>
</dbReference>
<reference evidence="4 5" key="2">
    <citation type="journal article" date="2021" name="Mar. Drugs">
        <title>A New Micromonospora Strain with Antibiotic Activity Isolated from the Microbiome of a Mid-Atlantic Deep-Sea Sponge.</title>
        <authorList>
            <person name="Back C.R."/>
            <person name="Stennett H.L."/>
            <person name="Williams S.E."/>
            <person name="Wang L."/>
            <person name="Ojeda Gomez J."/>
            <person name="Abdulle O.M."/>
            <person name="Duffy T."/>
            <person name="Neal C."/>
            <person name="Mantell J."/>
            <person name="Jepson M.A."/>
            <person name="Hendry K.R."/>
            <person name="Powell D."/>
            <person name="Stach J.E.M."/>
            <person name="Essex-Lopresti A.E."/>
            <person name="Willis C.L."/>
            <person name="Curnow P."/>
            <person name="Race P.R."/>
        </authorList>
    </citation>
    <scope>NUCLEOTIDE SEQUENCE [LARGE SCALE GENOMIC DNA]</scope>
    <source>
        <strain evidence="4 5">28ISP2-46</strain>
    </source>
</reference>
<dbReference type="Pfam" id="PF14028">
    <property type="entry name" value="Lant_dehydr_C"/>
    <property type="match status" value="1"/>
</dbReference>
<dbReference type="InterPro" id="IPR006827">
    <property type="entry name" value="Lant_deHydtase_N"/>
</dbReference>
<evidence type="ECO:0000313" key="4">
    <source>
        <dbReference type="EMBL" id="QLQ36473.1"/>
    </source>
</evidence>
<dbReference type="NCBIfam" id="TIGR03891">
    <property type="entry name" value="thiopep_ocin"/>
    <property type="match status" value="1"/>
</dbReference>
<reference evidence="5" key="1">
    <citation type="submission" date="2020-07" db="EMBL/GenBank/DDBJ databases">
        <title>A new Micromonospora strain with potent antibiotic activity isolated from the microbiome of a mid-Atlantic deep-sea sponge.</title>
        <authorList>
            <person name="Back C.R."/>
            <person name="Stennett H.L."/>
            <person name="Williams S.E."/>
            <person name="Wang L."/>
            <person name="Ojeda Gomez J."/>
            <person name="Abdulle O.M."/>
            <person name="Duffy T."/>
            <person name="Hendry K.R."/>
            <person name="Powell D."/>
            <person name="Stach J.E."/>
            <person name="Essex-Lopresti A.E."/>
            <person name="Willis C.L."/>
            <person name="Curnow P."/>
            <person name="Race P.R."/>
        </authorList>
    </citation>
    <scope>NUCLEOTIDE SEQUENCE [LARGE SCALE GENOMIC DNA]</scope>
    <source>
        <strain evidence="5">28ISP2-46</strain>
    </source>
</reference>
<evidence type="ECO:0000259" key="3">
    <source>
        <dbReference type="Pfam" id="PF14028"/>
    </source>
</evidence>
<feature type="domain" description="Thiopeptide-type bacteriocin biosynthesis" evidence="3">
    <location>
        <begin position="762"/>
        <end position="1014"/>
    </location>
</feature>
<organism evidence="4 5">
    <name type="scientific">Micromonospora robiginosa</name>
    <dbReference type="NCBI Taxonomy" id="2749844"/>
    <lineage>
        <taxon>Bacteria</taxon>
        <taxon>Bacillati</taxon>
        <taxon>Actinomycetota</taxon>
        <taxon>Actinomycetes</taxon>
        <taxon>Micromonosporales</taxon>
        <taxon>Micromonosporaceae</taxon>
        <taxon>Micromonospora</taxon>
    </lineage>
</organism>
<dbReference type="EMBL" id="CP059322">
    <property type="protein sequence ID" value="QLQ36473.1"/>
    <property type="molecule type" value="Genomic_DNA"/>
</dbReference>
<dbReference type="Pfam" id="PF04738">
    <property type="entry name" value="Lant_dehydr_N"/>
    <property type="match status" value="1"/>
</dbReference>
<keyword evidence="5" id="KW-1185">Reference proteome</keyword>
<accession>A0A7L6B3B1</accession>
<evidence type="ECO:0000259" key="2">
    <source>
        <dbReference type="Pfam" id="PF04738"/>
    </source>
</evidence>
<evidence type="ECO:0000313" key="5">
    <source>
        <dbReference type="Proteomes" id="UP000510844"/>
    </source>
</evidence>
<dbReference type="RefSeq" id="WP_181568989.1">
    <property type="nucleotide sequence ID" value="NZ_CP059322.2"/>
</dbReference>
<gene>
    <name evidence="4" type="ORF">H1D33_24730</name>
</gene>
<name>A0A7L6B3B1_9ACTN</name>
<proteinExistence type="predicted"/>
<feature type="compositionally biased region" description="Low complexity" evidence="1">
    <location>
        <begin position="717"/>
        <end position="731"/>
    </location>
</feature>
<feature type="compositionally biased region" description="Low complexity" evidence="1">
    <location>
        <begin position="740"/>
        <end position="752"/>
    </location>
</feature>